<protein>
    <recommendedName>
        <fullName evidence="10">Nuclear receptor domain-containing protein</fullName>
    </recommendedName>
</protein>
<keyword evidence="4" id="KW-0805">Transcription regulation</keyword>
<dbReference type="PROSITE" id="PS51030">
    <property type="entry name" value="NUCLEAR_REC_DBD_2"/>
    <property type="match status" value="1"/>
</dbReference>
<dbReference type="SUPFAM" id="SSF57716">
    <property type="entry name" value="Glucocorticoid receptor-like (DNA-binding domain)"/>
    <property type="match status" value="1"/>
</dbReference>
<feature type="compositionally biased region" description="Polar residues" evidence="9">
    <location>
        <begin position="38"/>
        <end position="52"/>
    </location>
</feature>
<name>A0A7R9LSX8_9ACAR</name>
<dbReference type="Pfam" id="PF00105">
    <property type="entry name" value="zf-C4"/>
    <property type="match status" value="1"/>
</dbReference>
<evidence type="ECO:0000256" key="9">
    <source>
        <dbReference type="SAM" id="MobiDB-lite"/>
    </source>
</evidence>
<organism evidence="11">
    <name type="scientific">Oppiella nova</name>
    <dbReference type="NCBI Taxonomy" id="334625"/>
    <lineage>
        <taxon>Eukaryota</taxon>
        <taxon>Metazoa</taxon>
        <taxon>Ecdysozoa</taxon>
        <taxon>Arthropoda</taxon>
        <taxon>Chelicerata</taxon>
        <taxon>Arachnida</taxon>
        <taxon>Acari</taxon>
        <taxon>Acariformes</taxon>
        <taxon>Sarcoptiformes</taxon>
        <taxon>Oribatida</taxon>
        <taxon>Brachypylina</taxon>
        <taxon>Oppioidea</taxon>
        <taxon>Oppiidae</taxon>
        <taxon>Oppiella</taxon>
    </lineage>
</organism>
<gene>
    <name evidence="11" type="ORF">ONB1V03_LOCUS6137</name>
</gene>
<evidence type="ECO:0000256" key="7">
    <source>
        <dbReference type="ARBA" id="ARBA00023170"/>
    </source>
</evidence>
<keyword evidence="7" id="KW-0675">Receptor</keyword>
<proteinExistence type="predicted"/>
<keyword evidence="5" id="KW-0238">DNA-binding</keyword>
<evidence type="ECO:0000313" key="12">
    <source>
        <dbReference type="Proteomes" id="UP000728032"/>
    </source>
</evidence>
<evidence type="ECO:0000256" key="8">
    <source>
        <dbReference type="ARBA" id="ARBA00023242"/>
    </source>
</evidence>
<evidence type="ECO:0000256" key="6">
    <source>
        <dbReference type="ARBA" id="ARBA00023163"/>
    </source>
</evidence>
<reference evidence="11" key="1">
    <citation type="submission" date="2020-11" db="EMBL/GenBank/DDBJ databases">
        <authorList>
            <person name="Tran Van P."/>
        </authorList>
    </citation>
    <scope>NUCLEOTIDE SEQUENCE</scope>
</reference>
<evidence type="ECO:0000256" key="5">
    <source>
        <dbReference type="ARBA" id="ARBA00023125"/>
    </source>
</evidence>
<keyword evidence="2" id="KW-0863">Zinc-finger</keyword>
<keyword evidence="8" id="KW-0539">Nucleus</keyword>
<dbReference type="Proteomes" id="UP000728032">
    <property type="component" value="Unassembled WGS sequence"/>
</dbReference>
<dbReference type="EMBL" id="CAJPVJ010002664">
    <property type="protein sequence ID" value="CAG2166622.1"/>
    <property type="molecule type" value="Genomic_DNA"/>
</dbReference>
<keyword evidence="6" id="KW-0804">Transcription</keyword>
<accession>A0A7R9LSX8</accession>
<dbReference type="GO" id="GO:0043565">
    <property type="term" value="F:sequence-specific DNA binding"/>
    <property type="evidence" value="ECO:0007669"/>
    <property type="project" value="InterPro"/>
</dbReference>
<feature type="domain" description="Nuclear receptor" evidence="10">
    <location>
        <begin position="1"/>
        <end position="43"/>
    </location>
</feature>
<evidence type="ECO:0000256" key="3">
    <source>
        <dbReference type="ARBA" id="ARBA00022833"/>
    </source>
</evidence>
<evidence type="ECO:0000313" key="11">
    <source>
        <dbReference type="EMBL" id="CAD7647225.1"/>
    </source>
</evidence>
<dbReference type="Gene3D" id="3.30.50.10">
    <property type="entry name" value="Erythroid Transcription Factor GATA-1, subunit A"/>
    <property type="match status" value="1"/>
</dbReference>
<dbReference type="SMART" id="SM00399">
    <property type="entry name" value="ZnF_C4"/>
    <property type="match status" value="1"/>
</dbReference>
<dbReference type="InterPro" id="IPR013088">
    <property type="entry name" value="Znf_NHR/GATA"/>
</dbReference>
<keyword evidence="1" id="KW-0479">Metal-binding</keyword>
<dbReference type="Gene3D" id="3.40.50.1460">
    <property type="match status" value="1"/>
</dbReference>
<keyword evidence="3" id="KW-0862">Zinc</keyword>
<dbReference type="SUPFAM" id="SSF52129">
    <property type="entry name" value="Caspase-like"/>
    <property type="match status" value="1"/>
</dbReference>
<dbReference type="GO" id="GO:0008270">
    <property type="term" value="F:zinc ion binding"/>
    <property type="evidence" value="ECO:0007669"/>
    <property type="project" value="UniProtKB-KW"/>
</dbReference>
<evidence type="ECO:0000256" key="4">
    <source>
        <dbReference type="ARBA" id="ARBA00023015"/>
    </source>
</evidence>
<dbReference type="AlphaFoldDB" id="A0A7R9LSX8"/>
<evidence type="ECO:0000256" key="2">
    <source>
        <dbReference type="ARBA" id="ARBA00022771"/>
    </source>
</evidence>
<evidence type="ECO:0000256" key="1">
    <source>
        <dbReference type="ARBA" id="ARBA00022723"/>
    </source>
</evidence>
<keyword evidence="12" id="KW-1185">Reference proteome</keyword>
<feature type="region of interest" description="Disordered" evidence="9">
    <location>
        <begin position="38"/>
        <end position="75"/>
    </location>
</feature>
<dbReference type="GO" id="GO:0003700">
    <property type="term" value="F:DNA-binding transcription factor activity"/>
    <property type="evidence" value="ECO:0007669"/>
    <property type="project" value="InterPro"/>
</dbReference>
<dbReference type="InterPro" id="IPR029030">
    <property type="entry name" value="Caspase-like_dom_sf"/>
</dbReference>
<sequence>MNNHNLQVECPNGVNCNFLKNGCRACRLQKCLDIGMTPPNQQNGSQQSTTLAPSDDLENSQAQTHPQPPIASSGDTAFSQSNIVYIFVPTIQVPNPDAGPFTSYPSHLNTVSYIPHIGVTAIEPEGDHRIDDINPNQNFIQQPLQPIDPNSMAVVAENPIQGPDVPSDPSTTIDEPPYEEMIVSELPIENICQPNMILPPVKQLQYPFAGPSSAHPSYPNLTTDVVPIELTSSEPKECQQINTNAIQNTSTTNETNISQSNGLYQTVVANNQIQELASEPPTINTDFNSNSLSNDSQLISPESLQYTEGENLIDADLLAPIEANNTDHRVRIGANNGYNFGVNSTDNRNNCMDTTSSQPNLTHTSGAQTVWPYTEPLTPSYGTSTSVHSFKSTSSHLVTNSINTDNNILHPVLQDLFDLELPTNEGTVGQGPEYTYANGAYSPQQLQSLANTSTAVESYETGLASQPNVYNNIVVNQTDDSHNNIVYDMIHTLVNKINLGLITATNEDPLLAKMKKIQIYENKGQKLIKEIADELMQKGPGRFKQLFDTAGLRLREAEDVLKMFITKEPWECTTDVELKVIKASKLRSGDSQCFQMNSHPRGRAIIFVTTDGLNVEILRWYSIFAQLDFKCEIYVDFTCSQIKDNLLGVSCQRFVADALFVMVIGRGFDQKIYGCGNRGVDNEMSFTDIVDIFSANNPKNAETTGR</sequence>
<dbReference type="EMBL" id="OC917489">
    <property type="protein sequence ID" value="CAD7647225.1"/>
    <property type="molecule type" value="Genomic_DNA"/>
</dbReference>
<evidence type="ECO:0000259" key="10">
    <source>
        <dbReference type="PROSITE" id="PS51030"/>
    </source>
</evidence>
<dbReference type="InterPro" id="IPR001628">
    <property type="entry name" value="Znf_hrmn_rcpt"/>
</dbReference>